<dbReference type="EMBL" id="JABEND010000004">
    <property type="protein sequence ID" value="NNG35982.1"/>
    <property type="molecule type" value="Genomic_DNA"/>
</dbReference>
<reference evidence="2 3" key="1">
    <citation type="submission" date="2020-05" db="EMBL/GenBank/DDBJ databases">
        <title>Nakamurella sp. DB0629 isolated from air conditioner.</title>
        <authorList>
            <person name="Kim D.H."/>
            <person name="Kim D.-U."/>
        </authorList>
    </citation>
    <scope>NUCLEOTIDE SEQUENCE [LARGE SCALE GENOMIC DNA]</scope>
    <source>
        <strain evidence="2 3">DB0629</strain>
    </source>
</reference>
<proteinExistence type="predicted"/>
<accession>A0A849AGL7</accession>
<comment type="caution">
    <text evidence="2">The sequence shown here is derived from an EMBL/GenBank/DDBJ whole genome shotgun (WGS) entry which is preliminary data.</text>
</comment>
<dbReference type="RefSeq" id="WP_171199655.1">
    <property type="nucleotide sequence ID" value="NZ_JABEND010000004.1"/>
</dbReference>
<protein>
    <submittedName>
        <fullName evidence="2">Uncharacterized protein</fullName>
    </submittedName>
</protein>
<sequence length="64" mass="7024">MDDIVATTADESERYRALSSEPLGFSRVQADAVLHSTIASRSPESMARVRREIEREEAGTAENG</sequence>
<evidence type="ECO:0000313" key="3">
    <source>
        <dbReference type="Proteomes" id="UP000562984"/>
    </source>
</evidence>
<name>A0A849AGL7_9ACTN</name>
<evidence type="ECO:0000256" key="1">
    <source>
        <dbReference type="SAM" id="MobiDB-lite"/>
    </source>
</evidence>
<dbReference type="AlphaFoldDB" id="A0A849AGL7"/>
<organism evidence="2 3">
    <name type="scientific">Nakamurella aerolata</name>
    <dbReference type="NCBI Taxonomy" id="1656892"/>
    <lineage>
        <taxon>Bacteria</taxon>
        <taxon>Bacillati</taxon>
        <taxon>Actinomycetota</taxon>
        <taxon>Actinomycetes</taxon>
        <taxon>Nakamurellales</taxon>
        <taxon>Nakamurellaceae</taxon>
        <taxon>Nakamurella</taxon>
    </lineage>
</organism>
<gene>
    <name evidence="2" type="ORF">HKD39_09700</name>
</gene>
<dbReference type="Proteomes" id="UP000562984">
    <property type="component" value="Unassembled WGS sequence"/>
</dbReference>
<feature type="region of interest" description="Disordered" evidence="1">
    <location>
        <begin position="41"/>
        <end position="64"/>
    </location>
</feature>
<evidence type="ECO:0000313" key="2">
    <source>
        <dbReference type="EMBL" id="NNG35982.1"/>
    </source>
</evidence>
<keyword evidence="3" id="KW-1185">Reference proteome</keyword>
<feature type="compositionally biased region" description="Basic and acidic residues" evidence="1">
    <location>
        <begin position="47"/>
        <end position="58"/>
    </location>
</feature>